<dbReference type="GO" id="GO:0008270">
    <property type="term" value="F:zinc ion binding"/>
    <property type="evidence" value="ECO:0007669"/>
    <property type="project" value="UniProtKB-KW"/>
</dbReference>
<sequence>MECTYACSKCEKTFKILGSLKRHMKYYCGRKPPPITGYIKLAKELWQCESCKRKYKTFNTMKRHLVYECGKPATIQCPVINCVYKAKIRDRMMQHCRMVHKLDM</sequence>
<dbReference type="Proteomes" id="UP001566132">
    <property type="component" value="Unassembled WGS sequence"/>
</dbReference>
<keyword evidence="1" id="KW-0862">Zinc</keyword>
<dbReference type="SMART" id="SM00355">
    <property type="entry name" value="ZnF_C2H2"/>
    <property type="match status" value="3"/>
</dbReference>
<organism evidence="3 4">
    <name type="scientific">Hypothenemus hampei</name>
    <name type="common">Coffee berry borer</name>
    <dbReference type="NCBI Taxonomy" id="57062"/>
    <lineage>
        <taxon>Eukaryota</taxon>
        <taxon>Metazoa</taxon>
        <taxon>Ecdysozoa</taxon>
        <taxon>Arthropoda</taxon>
        <taxon>Hexapoda</taxon>
        <taxon>Insecta</taxon>
        <taxon>Pterygota</taxon>
        <taxon>Neoptera</taxon>
        <taxon>Endopterygota</taxon>
        <taxon>Coleoptera</taxon>
        <taxon>Polyphaga</taxon>
        <taxon>Cucujiformia</taxon>
        <taxon>Curculionidae</taxon>
        <taxon>Scolytinae</taxon>
        <taxon>Hypothenemus</taxon>
    </lineage>
</organism>
<evidence type="ECO:0000313" key="4">
    <source>
        <dbReference type="Proteomes" id="UP001566132"/>
    </source>
</evidence>
<comment type="caution">
    <text evidence="3">The sequence shown here is derived from an EMBL/GenBank/DDBJ whole genome shotgun (WGS) entry which is preliminary data.</text>
</comment>
<name>A0ABD1FDE6_HYPHA</name>
<evidence type="ECO:0000256" key="1">
    <source>
        <dbReference type="PROSITE-ProRule" id="PRU00042"/>
    </source>
</evidence>
<dbReference type="SUPFAM" id="SSF57667">
    <property type="entry name" value="beta-beta-alpha zinc fingers"/>
    <property type="match status" value="1"/>
</dbReference>
<evidence type="ECO:0000313" key="3">
    <source>
        <dbReference type="EMBL" id="KAL1517270.1"/>
    </source>
</evidence>
<accession>A0ABD1FDE6</accession>
<dbReference type="InterPro" id="IPR036236">
    <property type="entry name" value="Znf_C2H2_sf"/>
</dbReference>
<dbReference type="InterPro" id="IPR013087">
    <property type="entry name" value="Znf_C2H2_type"/>
</dbReference>
<reference evidence="3 4" key="1">
    <citation type="submission" date="2024-05" db="EMBL/GenBank/DDBJ databases">
        <title>Genetic variation in Jamaican populations of the coffee berry borer (Hypothenemus hampei).</title>
        <authorList>
            <person name="Errbii M."/>
            <person name="Myrie A."/>
        </authorList>
    </citation>
    <scope>NUCLEOTIDE SEQUENCE [LARGE SCALE GENOMIC DNA]</scope>
    <source>
        <strain evidence="3">JA-Hopewell-2020-01-JO</strain>
        <tissue evidence="3">Whole body</tissue>
    </source>
</reference>
<dbReference type="AlphaFoldDB" id="A0ABD1FDE6"/>
<evidence type="ECO:0000259" key="2">
    <source>
        <dbReference type="PROSITE" id="PS50157"/>
    </source>
</evidence>
<dbReference type="PROSITE" id="PS50157">
    <property type="entry name" value="ZINC_FINGER_C2H2_2"/>
    <property type="match status" value="1"/>
</dbReference>
<feature type="domain" description="C2H2-type" evidence="2">
    <location>
        <begin position="5"/>
        <end position="32"/>
    </location>
</feature>
<keyword evidence="4" id="KW-1185">Reference proteome</keyword>
<gene>
    <name evidence="3" type="ORF">ABEB36_001056</name>
</gene>
<dbReference type="Gene3D" id="3.30.160.60">
    <property type="entry name" value="Classic Zinc Finger"/>
    <property type="match status" value="1"/>
</dbReference>
<protein>
    <recommendedName>
        <fullName evidence="2">C2H2-type domain-containing protein</fullName>
    </recommendedName>
</protein>
<keyword evidence="1" id="KW-0479">Metal-binding</keyword>
<proteinExistence type="predicted"/>
<dbReference type="EMBL" id="JBDJPC010000001">
    <property type="protein sequence ID" value="KAL1517270.1"/>
    <property type="molecule type" value="Genomic_DNA"/>
</dbReference>
<keyword evidence="1" id="KW-0863">Zinc-finger</keyword>